<reference evidence="3 4" key="1">
    <citation type="submission" date="2016-04" db="EMBL/GenBank/DDBJ databases">
        <title>Complete genome sequence and analysis of deep-sea sediment isolate, Amycolatopsis sp. WP1.</title>
        <authorList>
            <person name="Wang H."/>
            <person name="Chen S."/>
            <person name="Wu Q."/>
        </authorList>
    </citation>
    <scope>NUCLEOTIDE SEQUENCE [LARGE SCALE GENOMIC DNA]</scope>
    <source>
        <strain evidence="3 4">WP1</strain>
    </source>
</reference>
<dbReference type="KEGG" id="aab:A4R43_27440"/>
<dbReference type="NCBIfam" id="TIGR03618">
    <property type="entry name" value="Rv1155_F420"/>
    <property type="match status" value="1"/>
</dbReference>
<keyword evidence="4" id="KW-1185">Reference proteome</keyword>
<dbReference type="PANTHER" id="PTHR35176">
    <property type="entry name" value="HEME OXYGENASE HI_0854-RELATED"/>
    <property type="match status" value="1"/>
</dbReference>
<accession>A0A344LCI5</accession>
<organism evidence="3 4">
    <name type="scientific">Amycolatopsis albispora</name>
    <dbReference type="NCBI Taxonomy" id="1804986"/>
    <lineage>
        <taxon>Bacteria</taxon>
        <taxon>Bacillati</taxon>
        <taxon>Actinomycetota</taxon>
        <taxon>Actinomycetes</taxon>
        <taxon>Pseudonocardiales</taxon>
        <taxon>Pseudonocardiaceae</taxon>
        <taxon>Amycolatopsis</taxon>
    </lineage>
</organism>
<feature type="domain" description="Pyridoxamine 5'-phosphate oxidase N-terminal" evidence="2">
    <location>
        <begin position="10"/>
        <end position="134"/>
    </location>
</feature>
<proteinExistence type="predicted"/>
<dbReference type="EMBL" id="CP015163">
    <property type="protein sequence ID" value="AXB45759.1"/>
    <property type="molecule type" value="Genomic_DNA"/>
</dbReference>
<protein>
    <submittedName>
        <fullName evidence="3">PPOX class F420-dependent enzyme</fullName>
    </submittedName>
</protein>
<dbReference type="GO" id="GO:0070967">
    <property type="term" value="F:coenzyme F420 binding"/>
    <property type="evidence" value="ECO:0007669"/>
    <property type="project" value="TreeGrafter"/>
</dbReference>
<dbReference type="SUPFAM" id="SSF50475">
    <property type="entry name" value="FMN-binding split barrel"/>
    <property type="match status" value="1"/>
</dbReference>
<dbReference type="OrthoDB" id="159383at2"/>
<dbReference type="InterPro" id="IPR019920">
    <property type="entry name" value="F420-binding_dom_put"/>
</dbReference>
<evidence type="ECO:0000256" key="1">
    <source>
        <dbReference type="ARBA" id="ARBA00023002"/>
    </source>
</evidence>
<evidence type="ECO:0000313" key="3">
    <source>
        <dbReference type="EMBL" id="AXB45759.1"/>
    </source>
</evidence>
<dbReference type="InterPro" id="IPR011576">
    <property type="entry name" value="Pyridox_Oxase_N"/>
</dbReference>
<name>A0A344LCI5_9PSEU</name>
<dbReference type="Proteomes" id="UP000250434">
    <property type="component" value="Chromosome"/>
</dbReference>
<gene>
    <name evidence="3" type="ORF">A4R43_27440</name>
</gene>
<evidence type="ECO:0000259" key="2">
    <source>
        <dbReference type="Pfam" id="PF01243"/>
    </source>
</evidence>
<evidence type="ECO:0000313" key="4">
    <source>
        <dbReference type="Proteomes" id="UP000250434"/>
    </source>
</evidence>
<dbReference type="GO" id="GO:0005829">
    <property type="term" value="C:cytosol"/>
    <property type="evidence" value="ECO:0007669"/>
    <property type="project" value="TreeGrafter"/>
</dbReference>
<dbReference type="InterPro" id="IPR012349">
    <property type="entry name" value="Split_barrel_FMN-bd"/>
</dbReference>
<dbReference type="AlphaFoldDB" id="A0A344LCI5"/>
<sequence length="143" mass="15956">MKLPESTYRLFESTHHATVVTSNPDGTPQTSLVWAERDGDEILIGMEGTRPKARNLRRDPRVTLLIEDHENDEVRGLRQYLLLHGTATITGPGIPAEFDALMDAQARRYLGLPRYPFENRSSTTAVIARITATRITGNGPWAS</sequence>
<dbReference type="RefSeq" id="WP_113694993.1">
    <property type="nucleotide sequence ID" value="NZ_CP015163.1"/>
</dbReference>
<dbReference type="PANTHER" id="PTHR35176:SF6">
    <property type="entry name" value="HEME OXYGENASE HI_0854-RELATED"/>
    <property type="match status" value="1"/>
</dbReference>
<dbReference type="InterPro" id="IPR052019">
    <property type="entry name" value="F420H2_bilvrd_red/Heme_oxyg"/>
</dbReference>
<dbReference type="GO" id="GO:0016627">
    <property type="term" value="F:oxidoreductase activity, acting on the CH-CH group of donors"/>
    <property type="evidence" value="ECO:0007669"/>
    <property type="project" value="TreeGrafter"/>
</dbReference>
<dbReference type="Gene3D" id="2.30.110.10">
    <property type="entry name" value="Electron Transport, Fmn-binding Protein, Chain A"/>
    <property type="match status" value="1"/>
</dbReference>
<keyword evidence="1" id="KW-0560">Oxidoreductase</keyword>
<dbReference type="Pfam" id="PF01243">
    <property type="entry name" value="PNPOx_N"/>
    <property type="match status" value="1"/>
</dbReference>